<gene>
    <name evidence="1" type="ORF">ECRASSUSDP1_LOCUS12032</name>
</gene>
<sequence>MSDSKPEKSVMQGDKKLDMDEAQDLSQWCMCPSELIQGESYSTLLQRICKLRSSVTKGPEAVKLAVKAPHIASGLLRLICSKYPQKIIEILAKIKHFILNTFLIFEICRNHKI</sequence>
<name>A0AAD1USN5_EUPCR</name>
<evidence type="ECO:0000313" key="2">
    <source>
        <dbReference type="Proteomes" id="UP001295684"/>
    </source>
</evidence>
<dbReference type="Proteomes" id="UP001295684">
    <property type="component" value="Unassembled WGS sequence"/>
</dbReference>
<evidence type="ECO:0000313" key="1">
    <source>
        <dbReference type="EMBL" id="CAI2370714.1"/>
    </source>
</evidence>
<keyword evidence="2" id="KW-1185">Reference proteome</keyword>
<proteinExistence type="predicted"/>
<reference evidence="1" key="1">
    <citation type="submission" date="2023-07" db="EMBL/GenBank/DDBJ databases">
        <authorList>
            <consortium name="AG Swart"/>
            <person name="Singh M."/>
            <person name="Singh A."/>
            <person name="Seah K."/>
            <person name="Emmerich C."/>
        </authorList>
    </citation>
    <scope>NUCLEOTIDE SEQUENCE</scope>
    <source>
        <strain evidence="1">DP1</strain>
    </source>
</reference>
<dbReference type="AlphaFoldDB" id="A0AAD1USN5"/>
<accession>A0AAD1USN5</accession>
<dbReference type="EMBL" id="CAMPGE010011915">
    <property type="protein sequence ID" value="CAI2370714.1"/>
    <property type="molecule type" value="Genomic_DNA"/>
</dbReference>
<organism evidence="1 2">
    <name type="scientific">Euplotes crassus</name>
    <dbReference type="NCBI Taxonomy" id="5936"/>
    <lineage>
        <taxon>Eukaryota</taxon>
        <taxon>Sar</taxon>
        <taxon>Alveolata</taxon>
        <taxon>Ciliophora</taxon>
        <taxon>Intramacronucleata</taxon>
        <taxon>Spirotrichea</taxon>
        <taxon>Hypotrichia</taxon>
        <taxon>Euplotida</taxon>
        <taxon>Euplotidae</taxon>
        <taxon>Moneuplotes</taxon>
    </lineage>
</organism>
<protein>
    <submittedName>
        <fullName evidence="1">Uncharacterized protein</fullName>
    </submittedName>
</protein>
<comment type="caution">
    <text evidence="1">The sequence shown here is derived from an EMBL/GenBank/DDBJ whole genome shotgun (WGS) entry which is preliminary data.</text>
</comment>